<reference evidence="1 2" key="1">
    <citation type="submission" date="2019-05" db="EMBL/GenBank/DDBJ databases">
        <title>We sequenced the genome of Paenibacillus hemerocallicola KCTC 33185 for further insight into its adaptation and study the phylogeny of Paenibacillus.</title>
        <authorList>
            <person name="Narsing Rao M.P."/>
        </authorList>
    </citation>
    <scope>NUCLEOTIDE SEQUENCE [LARGE SCALE GENOMIC DNA]</scope>
    <source>
        <strain evidence="1 2">KCTC 33185</strain>
    </source>
</reference>
<evidence type="ECO:0000313" key="1">
    <source>
        <dbReference type="EMBL" id="TNJ59644.1"/>
    </source>
</evidence>
<dbReference type="AlphaFoldDB" id="A0A5C4SXJ0"/>
<accession>A0A5C4SXJ0</accession>
<protein>
    <submittedName>
        <fullName evidence="1">Uncharacterized protein</fullName>
    </submittedName>
</protein>
<dbReference type="Proteomes" id="UP000307943">
    <property type="component" value="Unassembled WGS sequence"/>
</dbReference>
<proteinExistence type="predicted"/>
<sequence length="110" mass="12984">MRSAKSLVQLTDHQKKMVIKSLILQGRTIRNRYESEMYKWLAHKIMSMDRTIGLDGQELVMISFSLNKEADRRKSETVAHLYRTMSQHILQVKKEFHNEAYAELAARYLV</sequence>
<organism evidence="1 2">
    <name type="scientific">Paenibacillus hemerocallicola</name>
    <dbReference type="NCBI Taxonomy" id="1172614"/>
    <lineage>
        <taxon>Bacteria</taxon>
        <taxon>Bacillati</taxon>
        <taxon>Bacillota</taxon>
        <taxon>Bacilli</taxon>
        <taxon>Bacillales</taxon>
        <taxon>Paenibacillaceae</taxon>
        <taxon>Paenibacillus</taxon>
    </lineage>
</organism>
<dbReference type="EMBL" id="VDCQ01000091">
    <property type="protein sequence ID" value="TNJ59644.1"/>
    <property type="molecule type" value="Genomic_DNA"/>
</dbReference>
<comment type="caution">
    <text evidence="1">The sequence shown here is derived from an EMBL/GenBank/DDBJ whole genome shotgun (WGS) entry which is preliminary data.</text>
</comment>
<evidence type="ECO:0000313" key="2">
    <source>
        <dbReference type="Proteomes" id="UP000307943"/>
    </source>
</evidence>
<dbReference type="OrthoDB" id="9842967at2"/>
<name>A0A5C4SXJ0_9BACL</name>
<keyword evidence="2" id="KW-1185">Reference proteome</keyword>
<gene>
    <name evidence="1" type="ORF">FE784_37095</name>
</gene>
<dbReference type="RefSeq" id="WP_139607315.1">
    <property type="nucleotide sequence ID" value="NZ_VDCQ01000091.1"/>
</dbReference>